<comment type="function">
    <text evidence="5">Bidirectionally degrades single-stranded DNA into large acid-insoluble oligonucleotides, which are then degraded further into small acid-soluble oligonucleotides.</text>
</comment>
<keyword evidence="4 5" id="KW-0269">Exonuclease</keyword>
<reference evidence="9 10" key="1">
    <citation type="submission" date="2013-03" db="EMBL/GenBank/DDBJ databases">
        <title>Draft genome sequence of Gracibacillus halophilus YIM-C55.5, a moderately halophilic and thermophilic organism from the Xiaochaidamu salt lake.</title>
        <authorList>
            <person name="Sugumar T."/>
            <person name="Polireddy D.R."/>
            <person name="Antony A."/>
            <person name="Madhava Y.R."/>
            <person name="Sivakumar N."/>
        </authorList>
    </citation>
    <scope>NUCLEOTIDE SEQUENCE [LARGE SCALE GENOMIC DNA]</scope>
    <source>
        <strain evidence="9 10">YIM-C55.5</strain>
    </source>
</reference>
<evidence type="ECO:0000256" key="4">
    <source>
        <dbReference type="ARBA" id="ARBA00022839"/>
    </source>
</evidence>
<dbReference type="STRING" id="1308866.J416_05433"/>
<dbReference type="NCBIfam" id="TIGR00237">
    <property type="entry name" value="xseA"/>
    <property type="match status" value="1"/>
</dbReference>
<dbReference type="PANTHER" id="PTHR30008">
    <property type="entry name" value="EXODEOXYRIBONUCLEASE 7 LARGE SUBUNIT"/>
    <property type="match status" value="1"/>
</dbReference>
<dbReference type="HAMAP" id="MF_00378">
    <property type="entry name" value="Exonuc_7_L"/>
    <property type="match status" value="1"/>
</dbReference>
<proteinExistence type="inferred from homology"/>
<dbReference type="GO" id="GO:0008855">
    <property type="term" value="F:exodeoxyribonuclease VII activity"/>
    <property type="evidence" value="ECO:0007669"/>
    <property type="project" value="UniProtKB-UniRule"/>
</dbReference>
<dbReference type="GO" id="GO:0006308">
    <property type="term" value="P:DNA catabolic process"/>
    <property type="evidence" value="ECO:0007669"/>
    <property type="project" value="UniProtKB-UniRule"/>
</dbReference>
<comment type="subcellular location">
    <subcellularLocation>
        <location evidence="5 6">Cytoplasm</location>
    </subcellularLocation>
</comment>
<keyword evidence="10" id="KW-1185">Reference proteome</keyword>
<dbReference type="Pfam" id="PF02601">
    <property type="entry name" value="Exonuc_VII_L"/>
    <property type="match status" value="1"/>
</dbReference>
<dbReference type="CDD" id="cd04489">
    <property type="entry name" value="ExoVII_LU_OBF"/>
    <property type="match status" value="1"/>
</dbReference>
<dbReference type="OrthoDB" id="9802795at2"/>
<dbReference type="PATRIC" id="fig|1308866.3.peg.1099"/>
<evidence type="ECO:0000256" key="1">
    <source>
        <dbReference type="ARBA" id="ARBA00022490"/>
    </source>
</evidence>
<dbReference type="PANTHER" id="PTHR30008:SF0">
    <property type="entry name" value="EXODEOXYRIBONUCLEASE 7 LARGE SUBUNIT"/>
    <property type="match status" value="1"/>
</dbReference>
<evidence type="ECO:0000313" key="10">
    <source>
        <dbReference type="Proteomes" id="UP000012283"/>
    </source>
</evidence>
<dbReference type="GO" id="GO:0005737">
    <property type="term" value="C:cytoplasm"/>
    <property type="evidence" value="ECO:0007669"/>
    <property type="project" value="UniProtKB-SubCell"/>
</dbReference>
<comment type="caution">
    <text evidence="9">The sequence shown here is derived from an EMBL/GenBank/DDBJ whole genome shotgun (WGS) entry which is preliminary data.</text>
</comment>
<gene>
    <name evidence="5 9" type="primary">xseA</name>
    <name evidence="9" type="ORF">J416_05433</name>
</gene>
<dbReference type="Pfam" id="PF13742">
    <property type="entry name" value="tRNA_anti_2"/>
    <property type="match status" value="1"/>
</dbReference>
<evidence type="ECO:0000259" key="8">
    <source>
        <dbReference type="Pfam" id="PF13742"/>
    </source>
</evidence>
<dbReference type="AlphaFoldDB" id="N4WDV6"/>
<dbReference type="eggNOG" id="COG1570">
    <property type="taxonomic scope" value="Bacteria"/>
</dbReference>
<evidence type="ECO:0000313" key="9">
    <source>
        <dbReference type="EMBL" id="ENH97429.1"/>
    </source>
</evidence>
<keyword evidence="3 5" id="KW-0378">Hydrolase</keyword>
<comment type="catalytic activity">
    <reaction evidence="5 6">
        <text>Exonucleolytic cleavage in either 5'- to 3'- or 3'- to 5'-direction to yield nucleoside 5'-phosphates.</text>
        <dbReference type="EC" id="3.1.11.6"/>
    </reaction>
</comment>
<protein>
    <recommendedName>
        <fullName evidence="5">Exodeoxyribonuclease 7 large subunit</fullName>
        <ecNumber evidence="5">3.1.11.6</ecNumber>
    </recommendedName>
    <alternativeName>
        <fullName evidence="5">Exodeoxyribonuclease VII large subunit</fullName>
        <shortName evidence="5">Exonuclease VII large subunit</shortName>
    </alternativeName>
</protein>
<evidence type="ECO:0000256" key="6">
    <source>
        <dbReference type="RuleBase" id="RU004355"/>
    </source>
</evidence>
<evidence type="ECO:0000256" key="5">
    <source>
        <dbReference type="HAMAP-Rule" id="MF_00378"/>
    </source>
</evidence>
<evidence type="ECO:0000256" key="2">
    <source>
        <dbReference type="ARBA" id="ARBA00022722"/>
    </source>
</evidence>
<dbReference type="GO" id="GO:0009318">
    <property type="term" value="C:exodeoxyribonuclease VII complex"/>
    <property type="evidence" value="ECO:0007669"/>
    <property type="project" value="UniProtKB-UniRule"/>
</dbReference>
<dbReference type="InterPro" id="IPR025824">
    <property type="entry name" value="OB-fold_nuc-bd_dom"/>
</dbReference>
<dbReference type="GO" id="GO:0003676">
    <property type="term" value="F:nucleic acid binding"/>
    <property type="evidence" value="ECO:0007669"/>
    <property type="project" value="InterPro"/>
</dbReference>
<comment type="subunit">
    <text evidence="5">Heterooligomer composed of large and small subunits.</text>
</comment>
<dbReference type="EC" id="3.1.11.6" evidence="5"/>
<comment type="similarity">
    <text evidence="5 6">Belongs to the XseA family.</text>
</comment>
<feature type="domain" description="OB-fold nucleic acid binding" evidence="8">
    <location>
        <begin position="6"/>
        <end position="100"/>
    </location>
</feature>
<organism evidence="9 10">
    <name type="scientific">Gracilibacillus halophilus YIM-C55.5</name>
    <dbReference type="NCBI Taxonomy" id="1308866"/>
    <lineage>
        <taxon>Bacteria</taxon>
        <taxon>Bacillati</taxon>
        <taxon>Bacillota</taxon>
        <taxon>Bacilli</taxon>
        <taxon>Bacillales</taxon>
        <taxon>Bacillaceae</taxon>
        <taxon>Gracilibacillus</taxon>
    </lineage>
</organism>
<dbReference type="InterPro" id="IPR020579">
    <property type="entry name" value="Exonuc_VII_lsu_C"/>
</dbReference>
<sequence>MKSKYLTVSALTKYIKKKFDVDHHLTHVWLKGEISNFKHHSRGHMYMTIKDDQANIRAVMFASHNRQLRFMPEDGMNVLLHGHVSVFEAQGQYQLYVKEMIPDGLGDLHLAYEQLKEKLTKEGLFLSERKQSLPEFPSRIGVLTSPTGAAIRDILTTLSRRFPLAKVLIIPVAVQGNNAAQTIVDGLQYANELKDVDLLIVGRGGGSMEELWSFNEEIVARAIAASNKPVISAVGHETDLTISDLVADARAPTPTAAAEIAVPSQSDLMERIKQFDQRLHYHQHQLVQRKKEAIKRLKQSQVFRFPRRFVEEKEQVLDRYIDQLNQGIQRNYRDKKLAYHFLLKRFEQQNPRRQMHQKQQLLLSNRQRLEQSIHVVMQMKNKQFQHKLTQLSLLDPIRIMQRGYSITYSEDGDILTNTTNVQPKDTVRVRMSNGILTCEVKTKEGEEDDGK</sequence>
<dbReference type="Proteomes" id="UP000012283">
    <property type="component" value="Unassembled WGS sequence"/>
</dbReference>
<dbReference type="EMBL" id="APML01000019">
    <property type="protein sequence ID" value="ENH97429.1"/>
    <property type="molecule type" value="Genomic_DNA"/>
</dbReference>
<keyword evidence="1 5" id="KW-0963">Cytoplasm</keyword>
<keyword evidence="2 5" id="KW-0540">Nuclease</keyword>
<evidence type="ECO:0000256" key="3">
    <source>
        <dbReference type="ARBA" id="ARBA00022801"/>
    </source>
</evidence>
<evidence type="ECO:0000259" key="7">
    <source>
        <dbReference type="Pfam" id="PF02601"/>
    </source>
</evidence>
<dbReference type="RefSeq" id="WP_003466366.1">
    <property type="nucleotide sequence ID" value="NZ_APML01000019.1"/>
</dbReference>
<dbReference type="InterPro" id="IPR003753">
    <property type="entry name" value="Exonuc_VII_L"/>
</dbReference>
<accession>N4WDV6</accession>
<name>N4WDV6_9BACI</name>
<feature type="domain" description="Exonuclease VII large subunit C-terminal" evidence="7">
    <location>
        <begin position="124"/>
        <end position="438"/>
    </location>
</feature>